<proteinExistence type="predicted"/>
<dbReference type="EMBL" id="PGCI01000059">
    <property type="protein sequence ID" value="PLW44288.1"/>
    <property type="molecule type" value="Genomic_DNA"/>
</dbReference>
<evidence type="ECO:0000256" key="5">
    <source>
        <dbReference type="ARBA" id="ARBA00023242"/>
    </source>
</evidence>
<keyword evidence="3" id="KW-0863">Zinc-finger</keyword>
<evidence type="ECO:0000313" key="7">
    <source>
        <dbReference type="Proteomes" id="UP000235392"/>
    </source>
</evidence>
<comment type="subcellular location">
    <subcellularLocation>
        <location evidence="1">Nucleus</location>
    </subcellularLocation>
</comment>
<evidence type="ECO:0000256" key="2">
    <source>
        <dbReference type="ARBA" id="ARBA00022723"/>
    </source>
</evidence>
<dbReference type="PANTHER" id="PTHR46481">
    <property type="entry name" value="ZINC FINGER BED DOMAIN-CONTAINING PROTEIN 4"/>
    <property type="match status" value="1"/>
</dbReference>
<dbReference type="AlphaFoldDB" id="A0A2N5V2Q4"/>
<dbReference type="SUPFAM" id="SSF53098">
    <property type="entry name" value="Ribonuclease H-like"/>
    <property type="match status" value="1"/>
</dbReference>
<dbReference type="GO" id="GO:0008270">
    <property type="term" value="F:zinc ion binding"/>
    <property type="evidence" value="ECO:0007669"/>
    <property type="project" value="UniProtKB-KW"/>
</dbReference>
<keyword evidence="2" id="KW-0479">Metal-binding</keyword>
<evidence type="ECO:0000256" key="3">
    <source>
        <dbReference type="ARBA" id="ARBA00022771"/>
    </source>
</evidence>
<gene>
    <name evidence="6" type="ORF">PCASD_03874</name>
</gene>
<dbReference type="InterPro" id="IPR012337">
    <property type="entry name" value="RNaseH-like_sf"/>
</dbReference>
<evidence type="ECO:0000313" key="6">
    <source>
        <dbReference type="EMBL" id="PLW44288.1"/>
    </source>
</evidence>
<reference evidence="6 7" key="1">
    <citation type="submission" date="2017-11" db="EMBL/GenBank/DDBJ databases">
        <title>De novo assembly and phasing of dikaryotic genomes from two isolates of Puccinia coronata f. sp. avenae, the causal agent of oat crown rust.</title>
        <authorList>
            <person name="Miller M.E."/>
            <person name="Zhang Y."/>
            <person name="Omidvar V."/>
            <person name="Sperschneider J."/>
            <person name="Schwessinger B."/>
            <person name="Raley C."/>
            <person name="Palmer J.M."/>
            <person name="Garnica D."/>
            <person name="Upadhyaya N."/>
            <person name="Rathjen J."/>
            <person name="Taylor J.M."/>
            <person name="Park R.F."/>
            <person name="Dodds P.N."/>
            <person name="Hirsch C.D."/>
            <person name="Kianian S.F."/>
            <person name="Figueroa M."/>
        </authorList>
    </citation>
    <scope>NUCLEOTIDE SEQUENCE [LARGE SCALE GENOMIC DNA]</scope>
    <source>
        <strain evidence="6">12SD80</strain>
    </source>
</reference>
<keyword evidence="4" id="KW-0862">Zinc</keyword>
<evidence type="ECO:0000256" key="4">
    <source>
        <dbReference type="ARBA" id="ARBA00022833"/>
    </source>
</evidence>
<sequence>MAKELSSEPSATTPKFQLPSCNTLKTSIISMFNSMKEKLSKSLEDANSVALTTDLWTSTHQDPFMVVTAHYICSDWNLHKQVISFKPLPAPHTGIAIAEKLIKTMVDWKIIKKVSFITVENASSNDVALARVSSVLFVKDGLKITSLAVKRIRESVQYSKSTAGRKQLFQEAIVSSSTKSQALHLKDIPTRWNSTYLMIKSSLPYKYAFKHLAISSANYKFNPTPKEWEELTTICNFLLIFHTATLKLGGTHYATAHKKFNKYWSNRQHFSAIALAFDPRSTIENIKDKLYDWFASVSQSATNRLKPGKQKEVEDTNTSAEGADIEARFKRYLASKKTNSAQFALLSNPINFGQTNTDDSSDNNRIRVSLLIKRLCSQQFPK</sequence>
<evidence type="ECO:0000256" key="1">
    <source>
        <dbReference type="ARBA" id="ARBA00004123"/>
    </source>
</evidence>
<keyword evidence="5" id="KW-0539">Nucleus</keyword>
<dbReference type="InterPro" id="IPR052035">
    <property type="entry name" value="ZnF_BED_domain_contain"/>
</dbReference>
<organism evidence="6 7">
    <name type="scientific">Puccinia coronata f. sp. avenae</name>
    <dbReference type="NCBI Taxonomy" id="200324"/>
    <lineage>
        <taxon>Eukaryota</taxon>
        <taxon>Fungi</taxon>
        <taxon>Dikarya</taxon>
        <taxon>Basidiomycota</taxon>
        <taxon>Pucciniomycotina</taxon>
        <taxon>Pucciniomycetes</taxon>
        <taxon>Pucciniales</taxon>
        <taxon>Pucciniaceae</taxon>
        <taxon>Puccinia</taxon>
    </lineage>
</organism>
<dbReference type="Proteomes" id="UP000235392">
    <property type="component" value="Unassembled WGS sequence"/>
</dbReference>
<dbReference type="PANTHER" id="PTHR46481:SF10">
    <property type="entry name" value="ZINC FINGER BED DOMAIN-CONTAINING PROTEIN 39"/>
    <property type="match status" value="1"/>
</dbReference>
<comment type="caution">
    <text evidence="6">The sequence shown here is derived from an EMBL/GenBank/DDBJ whole genome shotgun (WGS) entry which is preliminary data.</text>
</comment>
<evidence type="ECO:0008006" key="8">
    <source>
        <dbReference type="Google" id="ProtNLM"/>
    </source>
</evidence>
<dbReference type="GO" id="GO:0005634">
    <property type="term" value="C:nucleus"/>
    <property type="evidence" value="ECO:0007669"/>
    <property type="project" value="UniProtKB-SubCell"/>
</dbReference>
<accession>A0A2N5V2Q4</accession>
<name>A0A2N5V2Q4_9BASI</name>
<protein>
    <recommendedName>
        <fullName evidence="8">hAT-like transposase RNase-H fold domain-containing protein</fullName>
    </recommendedName>
</protein>